<reference evidence="3" key="1">
    <citation type="submission" date="2016-10" db="EMBL/GenBank/DDBJ databases">
        <authorList>
            <person name="Varghese N."/>
            <person name="Submissions S."/>
        </authorList>
    </citation>
    <scope>NUCLEOTIDE SEQUENCE [LARGE SCALE GENOMIC DNA]</scope>
    <source>
        <strain evidence="3">DSM 13234</strain>
    </source>
</reference>
<sequence length="223" mass="23579">MSRRLGALMLICALAAGPGAQAAEPALDVLDAPVSYSADFTLTGPRGAYTGHVWHAPGSERREVATQGGGQGVLIHRDTGTAYFLGIGGKWYVSLSMEAASTLIGGLQSWEIERSRIGEETVAGVRATRWRAQASGPKGGFDGEMWTSRDGIVVKAVGTVAAPGGSPSPVEMTLSRLKVGTVDSKMLEVPEGWFSLDLRKLPADRVVQAIEGMKPMLDKRSAR</sequence>
<feature type="chain" id="PRO_5010354143" description="DUF4412 domain-containing protein" evidence="1">
    <location>
        <begin position="23"/>
        <end position="223"/>
    </location>
</feature>
<gene>
    <name evidence="2" type="ORF">SAMN04244559_02001</name>
</gene>
<evidence type="ECO:0008006" key="4">
    <source>
        <dbReference type="Google" id="ProtNLM"/>
    </source>
</evidence>
<protein>
    <recommendedName>
        <fullName evidence="4">DUF4412 domain-containing protein</fullName>
    </recommendedName>
</protein>
<evidence type="ECO:0000313" key="3">
    <source>
        <dbReference type="Proteomes" id="UP000182983"/>
    </source>
</evidence>
<dbReference type="AlphaFoldDB" id="A0A1H6HPL2"/>
<organism evidence="2 3">
    <name type="scientific">Magnetospirillum fulvum</name>
    <name type="common">Rhodospirillum fulvum</name>
    <dbReference type="NCBI Taxonomy" id="1082"/>
    <lineage>
        <taxon>Bacteria</taxon>
        <taxon>Pseudomonadati</taxon>
        <taxon>Pseudomonadota</taxon>
        <taxon>Alphaproteobacteria</taxon>
        <taxon>Rhodospirillales</taxon>
        <taxon>Rhodospirillaceae</taxon>
        <taxon>Magnetospirillum</taxon>
    </lineage>
</organism>
<dbReference type="OrthoDB" id="7350049at2"/>
<evidence type="ECO:0000256" key="1">
    <source>
        <dbReference type="SAM" id="SignalP"/>
    </source>
</evidence>
<evidence type="ECO:0000313" key="2">
    <source>
        <dbReference type="EMBL" id="SEH37721.1"/>
    </source>
</evidence>
<accession>A0A1H6HPL2</accession>
<name>A0A1H6HPL2_MAGFU</name>
<proteinExistence type="predicted"/>
<dbReference type="Proteomes" id="UP000182983">
    <property type="component" value="Unassembled WGS sequence"/>
</dbReference>
<dbReference type="RefSeq" id="WP_074768111.1">
    <property type="nucleotide sequence ID" value="NZ_FNWO01000007.1"/>
</dbReference>
<feature type="signal peptide" evidence="1">
    <location>
        <begin position="1"/>
        <end position="22"/>
    </location>
</feature>
<keyword evidence="3" id="KW-1185">Reference proteome</keyword>
<keyword evidence="1" id="KW-0732">Signal</keyword>
<dbReference type="EMBL" id="FNWO01000007">
    <property type="protein sequence ID" value="SEH37721.1"/>
    <property type="molecule type" value="Genomic_DNA"/>
</dbReference>